<dbReference type="PANTHER" id="PTHR34502:SF5">
    <property type="entry name" value="DUF6594 DOMAIN-CONTAINING PROTEIN"/>
    <property type="match status" value="1"/>
</dbReference>
<sequence length="101" mass="11698">MATFGDMAIFRTFRELNMLNLLSLQAELTELHIQFQDICHEDDTSSDPSDQVYSSYFHSLRGSRNTPNNEQLEMLLRIRQKLREDNEAITSCGTVNPTRTE</sequence>
<dbReference type="AlphaFoldDB" id="A0A4S3J2U9"/>
<dbReference type="VEuPathDB" id="FungiDB:EYZ11_011646"/>
<evidence type="ECO:0000313" key="3">
    <source>
        <dbReference type="Proteomes" id="UP000308092"/>
    </source>
</evidence>
<evidence type="ECO:0000313" key="2">
    <source>
        <dbReference type="EMBL" id="THC88902.1"/>
    </source>
</evidence>
<dbReference type="EMBL" id="SOSA01000744">
    <property type="protein sequence ID" value="THC88902.1"/>
    <property type="molecule type" value="Genomic_DNA"/>
</dbReference>
<comment type="caution">
    <text evidence="2">The sequence shown here is derived from an EMBL/GenBank/DDBJ whole genome shotgun (WGS) entry which is preliminary data.</text>
</comment>
<accession>A0A4S3J2U9</accession>
<name>A0A4S3J2U9_9EURO</name>
<dbReference type="Proteomes" id="UP000308092">
    <property type="component" value="Unassembled WGS sequence"/>
</dbReference>
<feature type="domain" description="DUF6594" evidence="1">
    <location>
        <begin position="1"/>
        <end position="85"/>
    </location>
</feature>
<evidence type="ECO:0000259" key="1">
    <source>
        <dbReference type="Pfam" id="PF20237"/>
    </source>
</evidence>
<keyword evidence="3" id="KW-1185">Reference proteome</keyword>
<dbReference type="STRING" id="1220188.A0A4S3J2U9"/>
<dbReference type="InterPro" id="IPR046529">
    <property type="entry name" value="DUF6594"/>
</dbReference>
<proteinExistence type="predicted"/>
<organism evidence="2 3">
    <name type="scientific">Aspergillus tanneri</name>
    <dbReference type="NCBI Taxonomy" id="1220188"/>
    <lineage>
        <taxon>Eukaryota</taxon>
        <taxon>Fungi</taxon>
        <taxon>Dikarya</taxon>
        <taxon>Ascomycota</taxon>
        <taxon>Pezizomycotina</taxon>
        <taxon>Eurotiomycetes</taxon>
        <taxon>Eurotiomycetidae</taxon>
        <taxon>Eurotiales</taxon>
        <taxon>Aspergillaceae</taxon>
        <taxon>Aspergillus</taxon>
        <taxon>Aspergillus subgen. Circumdati</taxon>
    </lineage>
</organism>
<gene>
    <name evidence="2" type="ORF">EYZ11_011646</name>
</gene>
<reference evidence="2 3" key="1">
    <citation type="submission" date="2019-03" db="EMBL/GenBank/DDBJ databases">
        <title>The genome sequence of a newly discovered highly antifungal drug resistant Aspergillus species, Aspergillus tanneri NIH 1004.</title>
        <authorList>
            <person name="Mounaud S."/>
            <person name="Singh I."/>
            <person name="Joardar V."/>
            <person name="Pakala S."/>
            <person name="Pakala S."/>
            <person name="Venepally P."/>
            <person name="Hoover J."/>
            <person name="Nierman W."/>
            <person name="Chung J."/>
            <person name="Losada L."/>
        </authorList>
    </citation>
    <scope>NUCLEOTIDE SEQUENCE [LARGE SCALE GENOMIC DNA]</scope>
    <source>
        <strain evidence="2 3">NIH1004</strain>
    </source>
</reference>
<dbReference type="Pfam" id="PF20237">
    <property type="entry name" value="DUF6594"/>
    <property type="match status" value="1"/>
</dbReference>
<protein>
    <recommendedName>
        <fullName evidence="1">DUF6594 domain-containing protein</fullName>
    </recommendedName>
</protein>
<dbReference type="PANTHER" id="PTHR34502">
    <property type="entry name" value="DUF6594 DOMAIN-CONTAINING PROTEIN-RELATED"/>
    <property type="match status" value="1"/>
</dbReference>